<organism evidence="1 2">
    <name type="scientific">Vibrio cholerae</name>
    <dbReference type="NCBI Taxonomy" id="666"/>
    <lineage>
        <taxon>Bacteria</taxon>
        <taxon>Pseudomonadati</taxon>
        <taxon>Pseudomonadota</taxon>
        <taxon>Gammaproteobacteria</taxon>
        <taxon>Vibrionales</taxon>
        <taxon>Vibrionaceae</taxon>
        <taxon>Vibrio</taxon>
    </lineage>
</organism>
<protein>
    <submittedName>
        <fullName evidence="1">Nucleoside-diphosphate-sugar epimerase</fullName>
    </submittedName>
</protein>
<reference evidence="1 2" key="1">
    <citation type="submission" date="2015-07" db="EMBL/GenBank/DDBJ databases">
        <authorList>
            <consortium name="Pathogen Informatics"/>
        </authorList>
    </citation>
    <scope>NUCLEOTIDE SEQUENCE [LARGE SCALE GENOMIC DNA]</scope>
    <source>
        <strain evidence="1 2">A325</strain>
    </source>
</reference>
<dbReference type="AlphaFoldDB" id="A0A655RMK5"/>
<accession>A0A655RMK5</accession>
<name>A0A655RMK5_VIBCL</name>
<sequence length="86" mass="9591">MLHLYDAIGIAHFSLEQLPYSIINATTPNTVSKAEFYQAALDAVASDLPLPPLCDKEEKRIVCDKLLAAGYRFHFSHTLEAVHGYE</sequence>
<dbReference type="Proteomes" id="UP000046067">
    <property type="component" value="Unassembled WGS sequence"/>
</dbReference>
<dbReference type="EMBL" id="CWQJ01000009">
    <property type="protein sequence ID" value="CSC10114.1"/>
    <property type="molecule type" value="Genomic_DNA"/>
</dbReference>
<evidence type="ECO:0000313" key="1">
    <source>
        <dbReference type="EMBL" id="CSC10114.1"/>
    </source>
</evidence>
<gene>
    <name evidence="1" type="ORF">ERS013201_01781</name>
</gene>
<evidence type="ECO:0000313" key="2">
    <source>
        <dbReference type="Proteomes" id="UP000046067"/>
    </source>
</evidence>
<proteinExistence type="predicted"/>